<comment type="subcellular location">
    <subcellularLocation>
        <location evidence="1">Membrane</location>
        <topology evidence="1">Multi-pass membrane protein</topology>
    </subcellularLocation>
</comment>
<evidence type="ECO:0000256" key="4">
    <source>
        <dbReference type="ARBA" id="ARBA00022692"/>
    </source>
</evidence>
<organism evidence="9 10">
    <name type="scientific">Columbina picui</name>
    <name type="common">Picui ground-dove</name>
    <dbReference type="NCBI Taxonomy" id="115618"/>
    <lineage>
        <taxon>Eukaryota</taxon>
        <taxon>Metazoa</taxon>
        <taxon>Chordata</taxon>
        <taxon>Craniata</taxon>
        <taxon>Vertebrata</taxon>
        <taxon>Euteleostomi</taxon>
        <taxon>Archelosauria</taxon>
        <taxon>Archosauria</taxon>
        <taxon>Dinosauria</taxon>
        <taxon>Saurischia</taxon>
        <taxon>Theropoda</taxon>
        <taxon>Coelurosauria</taxon>
        <taxon>Aves</taxon>
        <taxon>Neognathae</taxon>
        <taxon>Neoaves</taxon>
        <taxon>Columbimorphae</taxon>
        <taxon>Columbiformes</taxon>
        <taxon>Columbidae</taxon>
        <taxon>Columbina</taxon>
    </lineage>
</organism>
<dbReference type="AlphaFoldDB" id="A0A7K4S4Z4"/>
<dbReference type="OrthoDB" id="18574at2759"/>
<feature type="repeat" description="Solcar" evidence="7">
    <location>
        <begin position="11"/>
        <end position="104"/>
    </location>
</feature>
<evidence type="ECO:0000313" key="10">
    <source>
        <dbReference type="Proteomes" id="UP000530263"/>
    </source>
</evidence>
<feature type="non-terminal residue" evidence="9">
    <location>
        <position position="313"/>
    </location>
</feature>
<dbReference type="Pfam" id="PF00153">
    <property type="entry name" value="Mito_carr"/>
    <property type="match status" value="3"/>
</dbReference>
<evidence type="ECO:0000256" key="6">
    <source>
        <dbReference type="ARBA" id="ARBA00023136"/>
    </source>
</evidence>
<dbReference type="PANTHER" id="PTHR24089">
    <property type="entry name" value="SOLUTE CARRIER FAMILY 25"/>
    <property type="match status" value="1"/>
</dbReference>
<protein>
    <submittedName>
        <fullName evidence="9">TPC protein</fullName>
    </submittedName>
</protein>
<name>A0A7K4S4Z4_COLPI</name>
<dbReference type="GO" id="GO:0016020">
    <property type="term" value="C:membrane"/>
    <property type="evidence" value="ECO:0007669"/>
    <property type="project" value="UniProtKB-SubCell"/>
</dbReference>
<feature type="non-terminal residue" evidence="9">
    <location>
        <position position="1"/>
    </location>
</feature>
<dbReference type="PRINTS" id="PR00926">
    <property type="entry name" value="MITOCARRIER"/>
</dbReference>
<evidence type="ECO:0000256" key="7">
    <source>
        <dbReference type="PROSITE-ProRule" id="PRU00282"/>
    </source>
</evidence>
<feature type="repeat" description="Solcar" evidence="7">
    <location>
        <begin position="203"/>
        <end position="298"/>
    </location>
</feature>
<gene>
    <name evidence="9" type="primary">Slc25a19</name>
    <name evidence="9" type="ORF">COLPIC_R06186</name>
</gene>
<keyword evidence="3 8" id="KW-0813">Transport</keyword>
<evidence type="ECO:0000256" key="1">
    <source>
        <dbReference type="ARBA" id="ARBA00004141"/>
    </source>
</evidence>
<keyword evidence="5" id="KW-0677">Repeat</keyword>
<dbReference type="EMBL" id="VYZG01001392">
    <property type="protein sequence ID" value="NWQ80791.1"/>
    <property type="molecule type" value="Genomic_DNA"/>
</dbReference>
<keyword evidence="6 7" id="KW-0472">Membrane</keyword>
<dbReference type="Proteomes" id="UP000530263">
    <property type="component" value="Unassembled WGS sequence"/>
</dbReference>
<dbReference type="Gene3D" id="1.50.40.10">
    <property type="entry name" value="Mitochondrial carrier domain"/>
    <property type="match status" value="2"/>
</dbReference>
<comment type="caution">
    <text evidence="9">The sequence shown here is derived from an EMBL/GenBank/DDBJ whole genome shotgun (WGS) entry which is preliminary data.</text>
</comment>
<dbReference type="SUPFAM" id="SSF103506">
    <property type="entry name" value="Mitochondrial carrier"/>
    <property type="match status" value="1"/>
</dbReference>
<evidence type="ECO:0000256" key="8">
    <source>
        <dbReference type="RuleBase" id="RU000488"/>
    </source>
</evidence>
<reference evidence="9 10" key="1">
    <citation type="submission" date="2019-09" db="EMBL/GenBank/DDBJ databases">
        <title>Bird 10,000 Genomes (B10K) Project - Family phase.</title>
        <authorList>
            <person name="Zhang G."/>
        </authorList>
    </citation>
    <scope>NUCLEOTIDE SEQUENCE [LARGE SCALE GENOMIC DNA]</scope>
    <source>
        <strain evidence="9">B10K-DU-021-26</strain>
        <tissue evidence="9">Mixed tissue sample</tissue>
    </source>
</reference>
<dbReference type="InterPro" id="IPR002067">
    <property type="entry name" value="MCP"/>
</dbReference>
<comment type="similarity">
    <text evidence="2 8">Belongs to the mitochondrial carrier (TC 2.A.29) family.</text>
</comment>
<dbReference type="GO" id="GO:0055085">
    <property type="term" value="P:transmembrane transport"/>
    <property type="evidence" value="ECO:0007669"/>
    <property type="project" value="InterPro"/>
</dbReference>
<proteinExistence type="inferred from homology"/>
<keyword evidence="10" id="KW-1185">Reference proteome</keyword>
<sequence length="313" mass="34306">MVGYDPEAKCVSTVEAAVAGSASGFVTRVLISPLDVIKIRFQLQIEQLSSRTPGAKYHGILQALQRIFQEEGLGAFWKGHVPAQFLSVGYGAVQFMAFESLTKLVHNVTSYNARDSFVHFVCGGLAACTATVAVQPVDTLRTRFAAQGEPKVWLTLEFSSTALAPFLGFFVKSDFNLALMIFKQNSLLILLFLPDILYHFCFSGNVKNLVCGSCAGIISKTLTYPFDLFKKRLQVGGFEHARAAFGQVRMYRGLLDCIKQILREEGPGGFFKGLSPSLLKAAVSTGLVFFWYELFCSLLCALKSTGSTTRKEG</sequence>
<keyword evidence="4 7" id="KW-0812">Transmembrane</keyword>
<dbReference type="InterPro" id="IPR018108">
    <property type="entry name" value="MCP_transmembrane"/>
</dbReference>
<dbReference type="PROSITE" id="PS50920">
    <property type="entry name" value="SOLCAR"/>
    <property type="match status" value="2"/>
</dbReference>
<evidence type="ECO:0000256" key="5">
    <source>
        <dbReference type="ARBA" id="ARBA00022737"/>
    </source>
</evidence>
<evidence type="ECO:0000256" key="2">
    <source>
        <dbReference type="ARBA" id="ARBA00006375"/>
    </source>
</evidence>
<evidence type="ECO:0000313" key="9">
    <source>
        <dbReference type="EMBL" id="NWQ80791.1"/>
    </source>
</evidence>
<evidence type="ECO:0000256" key="3">
    <source>
        <dbReference type="ARBA" id="ARBA00022448"/>
    </source>
</evidence>
<dbReference type="InterPro" id="IPR023395">
    <property type="entry name" value="MCP_dom_sf"/>
</dbReference>
<accession>A0A7K4S4Z4</accession>